<dbReference type="InterPro" id="IPR006195">
    <property type="entry name" value="aa-tRNA-synth_II"/>
</dbReference>
<dbReference type="Proteomes" id="UP000033731">
    <property type="component" value="Unassembled WGS sequence"/>
</dbReference>
<keyword evidence="5 13" id="KW-0436">Ligase</keyword>
<evidence type="ECO:0000256" key="4">
    <source>
        <dbReference type="ARBA" id="ARBA00022490"/>
    </source>
</evidence>
<evidence type="ECO:0000256" key="12">
    <source>
        <dbReference type="ARBA" id="ARBA00049255"/>
    </source>
</evidence>
<sequence>MVKFDCFDDDVEQLRFSILDSIDSASSIDCLNAIRASALGKKGSVSSLLKDLKNLNPDQVRSRGLVLNKLRDELSERISSRKDFIRNQSIVAQISSPSIDISLPVRSSPCHRGRIHPITQVVDEVTCIFMDMGFVLEEGPDIETDYYNFTALNFPDEHPARQMHDTFFMPGIVGGKHKLLRTHTSPVQIKIMEYQDLPIKVIVPGKTYRRDSDSTHSPMFHQIEGLVVSQSATIANLRWVLESFCKSFFGVDSLEMRFRPSFFPFTEPSFEVDIRCSRSEGIIKFDEGAEWMEILGCGMVDPRVLRGVGIDPDIYQGFAWGIGLDRIAMLKYGMPDVRDFFGSDVRWIEHYGFSPLEIPPLFSYLK</sequence>
<evidence type="ECO:0000256" key="1">
    <source>
        <dbReference type="ARBA" id="ARBA00004496"/>
    </source>
</evidence>
<dbReference type="InterPro" id="IPR004529">
    <property type="entry name" value="Phe-tRNA-synth_IIc_asu"/>
</dbReference>
<comment type="cofactor">
    <cofactor evidence="13">
        <name>Mg(2+)</name>
        <dbReference type="ChEBI" id="CHEBI:18420"/>
    </cofactor>
    <text evidence="13">Binds 2 magnesium ions per tetramer.</text>
</comment>
<comment type="subunit">
    <text evidence="3 13">Tetramer of two alpha and two beta subunits.</text>
</comment>
<dbReference type="PATRIC" id="fig|556287.8.peg.1156"/>
<evidence type="ECO:0000256" key="2">
    <source>
        <dbReference type="ARBA" id="ARBA00010207"/>
    </source>
</evidence>
<dbReference type="PROSITE" id="PS50862">
    <property type="entry name" value="AA_TRNA_LIGASE_II"/>
    <property type="match status" value="1"/>
</dbReference>
<dbReference type="NCBIfam" id="TIGR00468">
    <property type="entry name" value="pheS"/>
    <property type="match status" value="1"/>
</dbReference>
<dbReference type="GO" id="GO:0005737">
    <property type="term" value="C:cytoplasm"/>
    <property type="evidence" value="ECO:0007669"/>
    <property type="project" value="UniProtKB-SubCell"/>
</dbReference>
<keyword evidence="16" id="KW-1185">Reference proteome</keyword>
<dbReference type="CDD" id="cd00496">
    <property type="entry name" value="PheRS_alpha_core"/>
    <property type="match status" value="1"/>
</dbReference>
<evidence type="ECO:0000256" key="10">
    <source>
        <dbReference type="ARBA" id="ARBA00022917"/>
    </source>
</evidence>
<dbReference type="GO" id="GO:0000049">
    <property type="term" value="F:tRNA binding"/>
    <property type="evidence" value="ECO:0007669"/>
    <property type="project" value="InterPro"/>
</dbReference>
<dbReference type="GO" id="GO:0005524">
    <property type="term" value="F:ATP binding"/>
    <property type="evidence" value="ECO:0007669"/>
    <property type="project" value="UniProtKB-UniRule"/>
</dbReference>
<reference evidence="15 16" key="1">
    <citation type="journal article" date="2015" name="Phytopathology">
        <title>Genomes of Candidatus Liberibacter solanacearum haplotype A from New Zealand and the USA suggest significant genome plasticity in the species.</title>
        <authorList>
            <person name="Thompson S.M."/>
            <person name="Johnson C.P."/>
            <person name="Lu A.Y."/>
            <person name="Frampton R.A."/>
            <person name="Sullivan K.L."/>
            <person name="Fiers M.W."/>
            <person name="Crowhurst R.N."/>
            <person name="Pitman A.R."/>
            <person name="Scott I."/>
            <person name="Gudmestad N.C."/>
            <person name="Smith G.R."/>
        </authorList>
    </citation>
    <scope>NUCLEOTIDE SEQUENCE [LARGE SCALE GENOMIC DNA]</scope>
    <source>
        <strain evidence="15 16">LsoNZ1</strain>
    </source>
</reference>
<evidence type="ECO:0000256" key="6">
    <source>
        <dbReference type="ARBA" id="ARBA00022723"/>
    </source>
</evidence>
<evidence type="ECO:0000259" key="14">
    <source>
        <dbReference type="PROSITE" id="PS50862"/>
    </source>
</evidence>
<name>A0A094Z1E3_9HYPH</name>
<accession>A0A094Z1E3</accession>
<evidence type="ECO:0000313" key="16">
    <source>
        <dbReference type="Proteomes" id="UP000033731"/>
    </source>
</evidence>
<dbReference type="InterPro" id="IPR045864">
    <property type="entry name" value="aa-tRNA-synth_II/BPL/LPL"/>
</dbReference>
<dbReference type="GO" id="GO:0006432">
    <property type="term" value="P:phenylalanyl-tRNA aminoacylation"/>
    <property type="evidence" value="ECO:0007669"/>
    <property type="project" value="UniProtKB-UniRule"/>
</dbReference>
<dbReference type="PANTHER" id="PTHR11538">
    <property type="entry name" value="PHENYLALANYL-TRNA SYNTHETASE"/>
    <property type="match status" value="1"/>
</dbReference>
<evidence type="ECO:0000256" key="9">
    <source>
        <dbReference type="ARBA" id="ARBA00022842"/>
    </source>
</evidence>
<dbReference type="InterPro" id="IPR002319">
    <property type="entry name" value="Phenylalanyl-tRNA_Synthase"/>
</dbReference>
<organism evidence="15 16">
    <name type="scientific">Candidatus Liberibacter solanacearum</name>
    <dbReference type="NCBI Taxonomy" id="556287"/>
    <lineage>
        <taxon>Bacteria</taxon>
        <taxon>Pseudomonadati</taxon>
        <taxon>Pseudomonadota</taxon>
        <taxon>Alphaproteobacteria</taxon>
        <taxon>Hyphomicrobiales</taxon>
        <taxon>Rhizobiaceae</taxon>
        <taxon>Liberibacter</taxon>
    </lineage>
</organism>
<protein>
    <recommendedName>
        <fullName evidence="13">Phenylalanine--tRNA ligase alpha subunit</fullName>
        <ecNumber evidence="13">6.1.1.20</ecNumber>
    </recommendedName>
    <alternativeName>
        <fullName evidence="13">Phenylalanyl-tRNA synthetase alpha subunit</fullName>
        <shortName evidence="13">PheRS</shortName>
    </alternativeName>
</protein>
<keyword evidence="11 13" id="KW-0030">Aminoacyl-tRNA synthetase</keyword>
<comment type="caution">
    <text evidence="15">The sequence shown here is derived from an EMBL/GenBank/DDBJ whole genome shotgun (WGS) entry which is preliminary data.</text>
</comment>
<feature type="domain" description="Aminoacyl-transfer RNA synthetases class-II family profile" evidence="14">
    <location>
        <begin position="128"/>
        <end position="355"/>
    </location>
</feature>
<evidence type="ECO:0000256" key="11">
    <source>
        <dbReference type="ARBA" id="ARBA00023146"/>
    </source>
</evidence>
<gene>
    <name evidence="13" type="primary">pheS</name>
    <name evidence="15" type="ORF">DJ66_1139</name>
</gene>
<keyword evidence="10 13" id="KW-0648">Protein biosynthesis</keyword>
<evidence type="ECO:0000256" key="7">
    <source>
        <dbReference type="ARBA" id="ARBA00022741"/>
    </source>
</evidence>
<dbReference type="SUPFAM" id="SSF46589">
    <property type="entry name" value="tRNA-binding arm"/>
    <property type="match status" value="1"/>
</dbReference>
<comment type="similarity">
    <text evidence="2 13">Belongs to the class-II aminoacyl-tRNA synthetase family. Phe-tRNA synthetase alpha subunit type 1 subfamily.</text>
</comment>
<evidence type="ECO:0000313" key="15">
    <source>
        <dbReference type="EMBL" id="KJZ82389.1"/>
    </source>
</evidence>
<evidence type="ECO:0000256" key="13">
    <source>
        <dbReference type="HAMAP-Rule" id="MF_00281"/>
    </source>
</evidence>
<keyword evidence="9 13" id="KW-0460">Magnesium</keyword>
<dbReference type="EMBL" id="JMTK01000002">
    <property type="protein sequence ID" value="KJZ82389.1"/>
    <property type="molecule type" value="Genomic_DNA"/>
</dbReference>
<dbReference type="GO" id="GO:0000287">
    <property type="term" value="F:magnesium ion binding"/>
    <property type="evidence" value="ECO:0007669"/>
    <property type="project" value="UniProtKB-UniRule"/>
</dbReference>
<evidence type="ECO:0000256" key="8">
    <source>
        <dbReference type="ARBA" id="ARBA00022840"/>
    </source>
</evidence>
<keyword evidence="8 13" id="KW-0067">ATP-binding</keyword>
<dbReference type="Pfam" id="PF02912">
    <property type="entry name" value="Phe_tRNA-synt_N"/>
    <property type="match status" value="1"/>
</dbReference>
<dbReference type="GO" id="GO:0004826">
    <property type="term" value="F:phenylalanine-tRNA ligase activity"/>
    <property type="evidence" value="ECO:0007669"/>
    <property type="project" value="UniProtKB-UniRule"/>
</dbReference>
<evidence type="ECO:0000256" key="5">
    <source>
        <dbReference type="ARBA" id="ARBA00022598"/>
    </source>
</evidence>
<dbReference type="HAMAP" id="MF_00281">
    <property type="entry name" value="Phe_tRNA_synth_alpha1"/>
    <property type="match status" value="1"/>
</dbReference>
<evidence type="ECO:0000256" key="3">
    <source>
        <dbReference type="ARBA" id="ARBA00011209"/>
    </source>
</evidence>
<dbReference type="SUPFAM" id="SSF55681">
    <property type="entry name" value="Class II aaRS and biotin synthetases"/>
    <property type="match status" value="1"/>
</dbReference>
<proteinExistence type="inferred from homology"/>
<dbReference type="EC" id="6.1.1.20" evidence="13"/>
<dbReference type="InterPro" id="IPR004188">
    <property type="entry name" value="Phe-tRNA_ligase_II_N"/>
</dbReference>
<dbReference type="Gene3D" id="3.30.930.10">
    <property type="entry name" value="Bira Bifunctional Protein, Domain 2"/>
    <property type="match status" value="1"/>
</dbReference>
<keyword evidence="6 13" id="KW-0479">Metal-binding</keyword>
<comment type="subcellular location">
    <subcellularLocation>
        <location evidence="1 13">Cytoplasm</location>
    </subcellularLocation>
</comment>
<comment type="catalytic activity">
    <reaction evidence="12 13">
        <text>tRNA(Phe) + L-phenylalanine + ATP = L-phenylalanyl-tRNA(Phe) + AMP + diphosphate + H(+)</text>
        <dbReference type="Rhea" id="RHEA:19413"/>
        <dbReference type="Rhea" id="RHEA-COMP:9668"/>
        <dbReference type="Rhea" id="RHEA-COMP:9699"/>
        <dbReference type="ChEBI" id="CHEBI:15378"/>
        <dbReference type="ChEBI" id="CHEBI:30616"/>
        <dbReference type="ChEBI" id="CHEBI:33019"/>
        <dbReference type="ChEBI" id="CHEBI:58095"/>
        <dbReference type="ChEBI" id="CHEBI:78442"/>
        <dbReference type="ChEBI" id="CHEBI:78531"/>
        <dbReference type="ChEBI" id="CHEBI:456215"/>
        <dbReference type="EC" id="6.1.1.20"/>
    </reaction>
</comment>
<keyword evidence="4 13" id="KW-0963">Cytoplasm</keyword>
<dbReference type="InterPro" id="IPR010978">
    <property type="entry name" value="tRNA-bd_arm"/>
</dbReference>
<dbReference type="InterPro" id="IPR022911">
    <property type="entry name" value="Phe_tRNA_ligase_alpha1_bac"/>
</dbReference>
<feature type="binding site" evidence="13">
    <location>
        <position position="267"/>
    </location>
    <ligand>
        <name>Mg(2+)</name>
        <dbReference type="ChEBI" id="CHEBI:18420"/>
        <note>shared with beta subunit</note>
    </ligand>
</feature>
<keyword evidence="7 13" id="KW-0547">Nucleotide-binding</keyword>
<dbReference type="RefSeq" id="WP_034442324.1">
    <property type="nucleotide sequence ID" value="NZ_JMTK01000002.1"/>
</dbReference>
<dbReference type="PANTHER" id="PTHR11538:SF41">
    <property type="entry name" value="PHENYLALANINE--TRNA LIGASE, MITOCHONDRIAL"/>
    <property type="match status" value="1"/>
</dbReference>
<dbReference type="AlphaFoldDB" id="A0A094Z1E3"/>
<dbReference type="Pfam" id="PF01409">
    <property type="entry name" value="tRNA-synt_2d"/>
    <property type="match status" value="1"/>
</dbReference>